<dbReference type="EMBL" id="PRLE01000001">
    <property type="protein sequence ID" value="RAW61383.1"/>
    <property type="molecule type" value="Genomic_DNA"/>
</dbReference>
<protein>
    <submittedName>
        <fullName evidence="2">Uncharacterized protein</fullName>
    </submittedName>
</protein>
<name>A0A329UJX6_9FIRM</name>
<evidence type="ECO:0000313" key="4">
    <source>
        <dbReference type="Proteomes" id="UP000251634"/>
    </source>
</evidence>
<proteinExistence type="predicted"/>
<dbReference type="EMBL" id="PRKZ01000001">
    <property type="protein sequence ID" value="RAW52206.1"/>
    <property type="molecule type" value="Genomic_DNA"/>
</dbReference>
<accession>A0A329UJX6</accession>
<gene>
    <name evidence="2" type="ORF">C4N22_01490</name>
    <name evidence="1" type="ORF">C4N25_02000</name>
</gene>
<reference evidence="3 4" key="1">
    <citation type="submission" date="2018-02" db="EMBL/GenBank/DDBJ databases">
        <title>Complete genome sequencing of Faecalibacterium prausnitzii strains isolated from the human gut.</title>
        <authorList>
            <person name="Fitzgerald B.C."/>
            <person name="Shkoporov A.N."/>
            <person name="Ross P.R."/>
            <person name="Hill C."/>
        </authorList>
    </citation>
    <scope>NUCLEOTIDE SEQUENCE [LARGE SCALE GENOMIC DNA]</scope>
    <source>
        <strain evidence="2 3">APC923/61-1</strain>
        <strain evidence="1 4">APC942/8-14-2</strain>
    </source>
</reference>
<dbReference type="RefSeq" id="WP_022256546.1">
    <property type="nucleotide sequence ID" value="NZ_DAWEON010000012.1"/>
</dbReference>
<dbReference type="Proteomes" id="UP000250583">
    <property type="component" value="Unassembled WGS sequence"/>
</dbReference>
<dbReference type="AlphaFoldDB" id="A0A329UJX6"/>
<evidence type="ECO:0000313" key="1">
    <source>
        <dbReference type="EMBL" id="RAW52206.1"/>
    </source>
</evidence>
<evidence type="ECO:0000313" key="2">
    <source>
        <dbReference type="EMBL" id="RAW61383.1"/>
    </source>
</evidence>
<evidence type="ECO:0000313" key="3">
    <source>
        <dbReference type="Proteomes" id="UP000250583"/>
    </source>
</evidence>
<organism evidence="2 3">
    <name type="scientific">Faecalibacterium prausnitzii</name>
    <dbReference type="NCBI Taxonomy" id="853"/>
    <lineage>
        <taxon>Bacteria</taxon>
        <taxon>Bacillati</taxon>
        <taxon>Bacillota</taxon>
        <taxon>Clostridia</taxon>
        <taxon>Eubacteriales</taxon>
        <taxon>Oscillospiraceae</taxon>
        <taxon>Faecalibacterium</taxon>
    </lineage>
</organism>
<dbReference type="Proteomes" id="UP000251634">
    <property type="component" value="Unassembled WGS sequence"/>
</dbReference>
<sequence>MNYPVAYAVIPEEEKTYIVGSGDVQYEKLFNYFIGDFLRDTVKSDVRNAIWNSAKQSSFTPIANWFKNVDDMGVIAHLGYFYGFWHIWRDVKGYLG</sequence>
<comment type="caution">
    <text evidence="2">The sequence shown here is derived from an EMBL/GenBank/DDBJ whole genome shotgun (WGS) entry which is preliminary data.</text>
</comment>